<evidence type="ECO:0000313" key="4">
    <source>
        <dbReference type="EMBL" id="GGN97314.1"/>
    </source>
</evidence>
<evidence type="ECO:0000259" key="2">
    <source>
        <dbReference type="Pfam" id="PF02470"/>
    </source>
</evidence>
<accession>A0ABQ2KYT0</accession>
<feature type="domain" description="Mammalian cell entry C-terminal" evidence="3">
    <location>
        <begin position="131"/>
        <end position="354"/>
    </location>
</feature>
<protein>
    <submittedName>
        <fullName evidence="4">Mce family protein</fullName>
    </submittedName>
</protein>
<evidence type="ECO:0000313" key="5">
    <source>
        <dbReference type="Proteomes" id="UP000658127"/>
    </source>
</evidence>
<keyword evidence="1" id="KW-1133">Transmembrane helix</keyword>
<sequence>MSVLFEKDGRGPAGWILLLRGVVVIVVVTLGITLLLMKSIGRFDEKVEVTAVLEQLGDGLPARSDVKFRGMLVGIVAGVSTTGGGSANRVRLLLDPVVAERIPRTVTARVVPSNVFAVSSVQLVDNGPGPALTANSEIRQDTSLSTVQLQTALTKLREIIAATARIGTADTVGVLAAVAEATDRRGTDLVGAGARLERITEEFDALLTPDGAPPTLTMLAESIRGLTAAAPELLDALHHSVLPMRTFAEQNGQLAGLLTAGGTTIGTVGATLDRRTDQAVDITDNMGPVLDVFAAGSPAFSQIVVSIRKLSDLWYQEFWNADSPRGRGKFQFRMTPHTPYTRADCPRYGELAGPSCSTAPTSVPIEEIPPVMDPRTYPSDPGVAAGLPPEITALIERALRGNQNGAESVLVPLLADGPFPMGGTR</sequence>
<name>A0ABQ2KYT0_9NOCA</name>
<dbReference type="Proteomes" id="UP000658127">
    <property type="component" value="Unassembled WGS sequence"/>
</dbReference>
<dbReference type="Pfam" id="PF02470">
    <property type="entry name" value="MlaD"/>
    <property type="match status" value="1"/>
</dbReference>
<reference evidence="5" key="1">
    <citation type="journal article" date="2019" name="Int. J. Syst. Evol. Microbiol.">
        <title>The Global Catalogue of Microorganisms (GCM) 10K type strain sequencing project: providing services to taxonomists for standard genome sequencing and annotation.</title>
        <authorList>
            <consortium name="The Broad Institute Genomics Platform"/>
            <consortium name="The Broad Institute Genome Sequencing Center for Infectious Disease"/>
            <person name="Wu L."/>
            <person name="Ma J."/>
        </authorList>
    </citation>
    <scope>NUCLEOTIDE SEQUENCE [LARGE SCALE GENOMIC DNA]</scope>
    <source>
        <strain evidence="5">CGMCC 4.7329</strain>
    </source>
</reference>
<gene>
    <name evidence="4" type="ORF">GCM10011610_63200</name>
</gene>
<keyword evidence="5" id="KW-1185">Reference proteome</keyword>
<dbReference type="PANTHER" id="PTHR33371">
    <property type="entry name" value="INTERMEMBRANE PHOSPHOLIPID TRANSPORT SYSTEM BINDING PROTEIN MLAD-RELATED"/>
    <property type="match status" value="1"/>
</dbReference>
<dbReference type="InterPro" id="IPR024516">
    <property type="entry name" value="Mce_C"/>
</dbReference>
<dbReference type="InterPro" id="IPR003399">
    <property type="entry name" value="Mce/MlaD"/>
</dbReference>
<proteinExistence type="predicted"/>
<dbReference type="Pfam" id="PF11887">
    <property type="entry name" value="Mce4_CUP1"/>
    <property type="match status" value="1"/>
</dbReference>
<feature type="transmembrane region" description="Helical" evidence="1">
    <location>
        <begin position="12"/>
        <end position="36"/>
    </location>
</feature>
<organism evidence="4 5">
    <name type="scientific">Nocardia rhizosphaerihabitans</name>
    <dbReference type="NCBI Taxonomy" id="1691570"/>
    <lineage>
        <taxon>Bacteria</taxon>
        <taxon>Bacillati</taxon>
        <taxon>Actinomycetota</taxon>
        <taxon>Actinomycetes</taxon>
        <taxon>Mycobacteriales</taxon>
        <taxon>Nocardiaceae</taxon>
        <taxon>Nocardia</taxon>
    </lineage>
</organism>
<feature type="domain" description="Mce/MlaD" evidence="2">
    <location>
        <begin position="46"/>
        <end position="124"/>
    </location>
</feature>
<dbReference type="RefSeq" id="WP_189034160.1">
    <property type="nucleotide sequence ID" value="NZ_BMNE01000011.1"/>
</dbReference>
<dbReference type="PANTHER" id="PTHR33371:SF19">
    <property type="entry name" value="MCE-FAMILY PROTEIN MCE4A"/>
    <property type="match status" value="1"/>
</dbReference>
<dbReference type="InterPro" id="IPR052336">
    <property type="entry name" value="MlaD_Phospholipid_Transporter"/>
</dbReference>
<evidence type="ECO:0000256" key="1">
    <source>
        <dbReference type="SAM" id="Phobius"/>
    </source>
</evidence>
<keyword evidence="1" id="KW-0812">Transmembrane</keyword>
<evidence type="ECO:0000259" key="3">
    <source>
        <dbReference type="Pfam" id="PF11887"/>
    </source>
</evidence>
<keyword evidence="1" id="KW-0472">Membrane</keyword>
<comment type="caution">
    <text evidence="4">The sequence shown here is derived from an EMBL/GenBank/DDBJ whole genome shotgun (WGS) entry which is preliminary data.</text>
</comment>
<dbReference type="EMBL" id="BMNE01000011">
    <property type="protein sequence ID" value="GGN97314.1"/>
    <property type="molecule type" value="Genomic_DNA"/>
</dbReference>